<evidence type="ECO:0000256" key="9">
    <source>
        <dbReference type="ARBA" id="ARBA00023136"/>
    </source>
</evidence>
<evidence type="ECO:0000256" key="7">
    <source>
        <dbReference type="ARBA" id="ARBA00022927"/>
    </source>
</evidence>
<dbReference type="PROSITE" id="PS52015">
    <property type="entry name" value="TONB_CTD"/>
    <property type="match status" value="1"/>
</dbReference>
<dbReference type="EMBL" id="BGOW01000036">
    <property type="protein sequence ID" value="GCB02214.1"/>
    <property type="molecule type" value="Genomic_DNA"/>
</dbReference>
<comment type="caution">
    <text evidence="11">The sequence shown here is derived from an EMBL/GenBank/DDBJ whole genome shotgun (WGS) entry which is preliminary data.</text>
</comment>
<keyword evidence="6" id="KW-0812">Transmembrane</keyword>
<proteinExistence type="inferred from homology"/>
<dbReference type="Pfam" id="PF03544">
    <property type="entry name" value="TonB_C"/>
    <property type="match status" value="1"/>
</dbReference>
<dbReference type="InterPro" id="IPR006260">
    <property type="entry name" value="TonB/TolA_C"/>
</dbReference>
<dbReference type="SUPFAM" id="SSF74653">
    <property type="entry name" value="TolA/TonB C-terminal domain"/>
    <property type="match status" value="1"/>
</dbReference>
<evidence type="ECO:0000256" key="6">
    <source>
        <dbReference type="ARBA" id="ARBA00022692"/>
    </source>
</evidence>
<evidence type="ECO:0000256" key="3">
    <source>
        <dbReference type="ARBA" id="ARBA00022448"/>
    </source>
</evidence>
<evidence type="ECO:0000313" key="12">
    <source>
        <dbReference type="Proteomes" id="UP000286806"/>
    </source>
</evidence>
<name>A0A401K069_9PROT</name>
<dbReference type="InterPro" id="IPR051045">
    <property type="entry name" value="TonB-dependent_transducer"/>
</dbReference>
<keyword evidence="8" id="KW-1133">Transmembrane helix</keyword>
<feature type="domain" description="TonB C-terminal" evidence="10">
    <location>
        <begin position="1"/>
        <end position="93"/>
    </location>
</feature>
<organism evidence="11 12">
    <name type="scientific">Sulfuriferula multivorans</name>
    <dbReference type="NCBI Taxonomy" id="1559896"/>
    <lineage>
        <taxon>Bacteria</taxon>
        <taxon>Pseudomonadati</taxon>
        <taxon>Pseudomonadota</taxon>
        <taxon>Betaproteobacteria</taxon>
        <taxon>Nitrosomonadales</taxon>
        <taxon>Sulfuricellaceae</taxon>
        <taxon>Sulfuriferula</taxon>
    </lineage>
</organism>
<keyword evidence="3" id="KW-0813">Transport</keyword>
<sequence>MQKVRQQIEQHKVYPALARKLDMSGTVEVFYVINRQGKLIDAGIAATSGSEILDKAALQAVRAAVFPPIPDDAWRGEAQKQFKTKLVYSLTDD</sequence>
<evidence type="ECO:0000256" key="8">
    <source>
        <dbReference type="ARBA" id="ARBA00022989"/>
    </source>
</evidence>
<dbReference type="AlphaFoldDB" id="A0A401K069"/>
<evidence type="ECO:0000256" key="4">
    <source>
        <dbReference type="ARBA" id="ARBA00022475"/>
    </source>
</evidence>
<evidence type="ECO:0000259" key="10">
    <source>
        <dbReference type="PROSITE" id="PS52015"/>
    </source>
</evidence>
<accession>A0A401K069</accession>
<keyword evidence="9" id="KW-0472">Membrane</keyword>
<keyword evidence="12" id="KW-1185">Reference proteome</keyword>
<evidence type="ECO:0000256" key="1">
    <source>
        <dbReference type="ARBA" id="ARBA00004383"/>
    </source>
</evidence>
<dbReference type="PANTHER" id="PTHR33446">
    <property type="entry name" value="PROTEIN TONB-RELATED"/>
    <property type="match status" value="1"/>
</dbReference>
<evidence type="ECO:0000256" key="5">
    <source>
        <dbReference type="ARBA" id="ARBA00022519"/>
    </source>
</evidence>
<evidence type="ECO:0000256" key="2">
    <source>
        <dbReference type="ARBA" id="ARBA00006555"/>
    </source>
</evidence>
<keyword evidence="5" id="KW-0997">Cell inner membrane</keyword>
<protein>
    <submittedName>
        <fullName evidence="11">TonB domain protein</fullName>
    </submittedName>
</protein>
<comment type="subcellular location">
    <subcellularLocation>
        <location evidence="1">Cell inner membrane</location>
        <topology evidence="1">Single-pass membrane protein</topology>
        <orientation evidence="1">Periplasmic side</orientation>
    </subcellularLocation>
</comment>
<dbReference type="InterPro" id="IPR037682">
    <property type="entry name" value="TonB_C"/>
</dbReference>
<dbReference type="GO" id="GO:0015031">
    <property type="term" value="P:protein transport"/>
    <property type="evidence" value="ECO:0007669"/>
    <property type="project" value="UniProtKB-KW"/>
</dbReference>
<reference evidence="11 12" key="1">
    <citation type="journal article" date="2019" name="Front. Microbiol.">
        <title>Genomes of Neutrophilic Sulfur-Oxidizing Chemolithoautotrophs Representing 9 Proteobacterial Species From 8 Genera.</title>
        <authorList>
            <person name="Watanabe T."/>
            <person name="Kojima H."/>
            <person name="Umezawa K."/>
            <person name="Hori C."/>
            <person name="Takasuka T.E."/>
            <person name="Kato Y."/>
            <person name="Fukui M."/>
        </authorList>
    </citation>
    <scope>NUCLEOTIDE SEQUENCE [LARGE SCALE GENOMIC DNA]</scope>
    <source>
        <strain evidence="11 12">TTN</strain>
    </source>
</reference>
<dbReference type="GO" id="GO:0031992">
    <property type="term" value="F:energy transducer activity"/>
    <property type="evidence" value="ECO:0007669"/>
    <property type="project" value="TreeGrafter"/>
</dbReference>
<dbReference type="Gene3D" id="3.30.1150.10">
    <property type="match status" value="1"/>
</dbReference>
<gene>
    <name evidence="11" type="ORF">SFMTTN_3034</name>
</gene>
<dbReference type="GO" id="GO:0098797">
    <property type="term" value="C:plasma membrane protein complex"/>
    <property type="evidence" value="ECO:0007669"/>
    <property type="project" value="TreeGrafter"/>
</dbReference>
<comment type="similarity">
    <text evidence="2">Belongs to the TonB family.</text>
</comment>
<dbReference type="Proteomes" id="UP000286806">
    <property type="component" value="Unassembled WGS sequence"/>
</dbReference>
<keyword evidence="4" id="KW-1003">Cell membrane</keyword>
<evidence type="ECO:0000313" key="11">
    <source>
        <dbReference type="EMBL" id="GCB02214.1"/>
    </source>
</evidence>
<keyword evidence="7" id="KW-0653">Protein transport</keyword>
<dbReference type="GO" id="GO:0055085">
    <property type="term" value="P:transmembrane transport"/>
    <property type="evidence" value="ECO:0007669"/>
    <property type="project" value="InterPro"/>
</dbReference>
<dbReference type="PANTHER" id="PTHR33446:SF2">
    <property type="entry name" value="PROTEIN TONB"/>
    <property type="match status" value="1"/>
</dbReference>
<dbReference type="NCBIfam" id="TIGR01352">
    <property type="entry name" value="tonB_Cterm"/>
    <property type="match status" value="1"/>
</dbReference>